<gene>
    <name evidence="1" type="ORF">WMSIL1_LOCUS14336</name>
</gene>
<reference evidence="1 2" key="1">
    <citation type="submission" date="2019-07" db="EMBL/GenBank/DDBJ databases">
        <authorList>
            <person name="Jastrzebski P J."/>
            <person name="Paukszto L."/>
            <person name="Jastrzebski P J."/>
        </authorList>
    </citation>
    <scope>NUCLEOTIDE SEQUENCE [LARGE SCALE GENOMIC DNA]</scope>
    <source>
        <strain evidence="1 2">WMS-il1</strain>
    </source>
</reference>
<organism evidence="1 2">
    <name type="scientific">Hymenolepis diminuta</name>
    <name type="common">Rat tapeworm</name>
    <dbReference type="NCBI Taxonomy" id="6216"/>
    <lineage>
        <taxon>Eukaryota</taxon>
        <taxon>Metazoa</taxon>
        <taxon>Spiralia</taxon>
        <taxon>Lophotrochozoa</taxon>
        <taxon>Platyhelminthes</taxon>
        <taxon>Cestoda</taxon>
        <taxon>Eucestoda</taxon>
        <taxon>Cyclophyllidea</taxon>
        <taxon>Hymenolepididae</taxon>
        <taxon>Hymenolepis</taxon>
    </lineage>
</organism>
<keyword evidence="2" id="KW-1185">Reference proteome</keyword>
<sequence>MDTTEKPKCGTNCTRAAWDFWYTPAPSSLPLFTFRHLYTVYLFSAQAIYNTIHHTFDHSFTFPDYLALSKSLLICTTLYTAHSHTFSLSSVSSVWPFFSTLFQGNIE</sequence>
<proteinExistence type="predicted"/>
<evidence type="ECO:0000313" key="2">
    <source>
        <dbReference type="Proteomes" id="UP000321570"/>
    </source>
</evidence>
<dbReference type="AlphaFoldDB" id="A0A564ZC05"/>
<dbReference type="Proteomes" id="UP000321570">
    <property type="component" value="Unassembled WGS sequence"/>
</dbReference>
<name>A0A564ZC05_HYMDI</name>
<accession>A0A564ZC05</accession>
<protein>
    <submittedName>
        <fullName evidence="1">Uncharacterized protein</fullName>
    </submittedName>
</protein>
<evidence type="ECO:0000313" key="1">
    <source>
        <dbReference type="EMBL" id="VUZ57007.1"/>
    </source>
</evidence>
<dbReference type="EMBL" id="CABIJS010000708">
    <property type="protein sequence ID" value="VUZ57007.1"/>
    <property type="molecule type" value="Genomic_DNA"/>
</dbReference>